<evidence type="ECO:0000256" key="2">
    <source>
        <dbReference type="ARBA" id="ARBA00022840"/>
    </source>
</evidence>
<feature type="chain" id="PRO_5029460977" description="Glutamine amidotransferase type-2 domain-containing protein" evidence="3">
    <location>
        <begin position="19"/>
        <end position="741"/>
    </location>
</feature>
<keyword evidence="1" id="KW-0547">Nucleotide-binding</keyword>
<proteinExistence type="predicted"/>
<dbReference type="PANTHER" id="PTHR11772">
    <property type="entry name" value="ASPARAGINE SYNTHETASE"/>
    <property type="match status" value="1"/>
</dbReference>
<dbReference type="SUPFAM" id="SSF56235">
    <property type="entry name" value="N-terminal nucleophile aminohydrolases (Ntn hydrolases)"/>
    <property type="match status" value="1"/>
</dbReference>
<evidence type="ECO:0000313" key="5">
    <source>
        <dbReference type="EMBL" id="KAF4685493.1"/>
    </source>
</evidence>
<sequence>MGLYSPCLLASLACIGDACSFLFANFPVSDLDVQRANRWMKRRGPDTTNVWRDSHGKYTYVHNLLHMTGEIVQQPLRSDDADMVALFNGEIYNWEELAQGDNSIISDGQVILPLYRKLGVDEFARHLDGELAILVHDRTRSEITLAADTFSTKPLWKALPSSPTPASVRFAREGSRFAAATYKSALAALGFADAGIQMVSPNSVLVFVEGDSGNVDLSHTITVTEFDIRQYKKSTADFETAFIGALRKRTHAVQHPIFIGLSSGHDSGAIHLGLLRLGLHHTAVTISGDEDLTVVENRVNQESDLNEHWLFAISSRDDEDEADWVEAEVEHFNYTHEAYLSCDFSALKVAAISQHMRDQGEHRVNDYQYQRRLVYKLSLMQLVFKAHWCTSRGRESQFGGLWPRDLHSVFPWGTLFLSTQRDYLMKEELVAGSHGVEGRYPFLDRRVVQEWLWLSADVKNSAYKAPLKVLFDTLNYPYLPTKVGFSVMSRQLPSDEPTHIWKSHLHAPRFCPPPLATDLISKGVHYNAVLVVKDAMRGAAEAAQKGDLASFVNEKILPSIIRYHNILAFHDGPMATDCLIGMLTTRIFAFAILTDPEGTSTNEFDEKFSPQFVQLLEDLTLGEIVMSGWARGLFEFLLLAFERLGLVGTDAVGGACSQIGAPGQTVFTREFYLRLMMETFIECWGTSMSNCMTLFRIRAYQSHAGFVESDLEILRHTETRSRCSTSKPIARLPSWNNSLPH</sequence>
<dbReference type="GO" id="GO:0004066">
    <property type="term" value="F:asparagine synthase (glutamine-hydrolyzing) activity"/>
    <property type="evidence" value="ECO:0007669"/>
    <property type="project" value="TreeGrafter"/>
</dbReference>
<dbReference type="Proteomes" id="UP000541610">
    <property type="component" value="Unassembled WGS sequence"/>
</dbReference>
<dbReference type="InterPro" id="IPR050795">
    <property type="entry name" value="Asn_Synthetase"/>
</dbReference>
<keyword evidence="2" id="KW-0067">ATP-binding</keyword>
<dbReference type="EMBL" id="JABANP010000261">
    <property type="protein sequence ID" value="KAF4685493.1"/>
    <property type="molecule type" value="Genomic_DNA"/>
</dbReference>
<comment type="caution">
    <text evidence="5">The sequence shown here is derived from an EMBL/GenBank/DDBJ whole genome shotgun (WGS) entry which is preliminary data.</text>
</comment>
<dbReference type="GO" id="GO:0006529">
    <property type="term" value="P:asparagine biosynthetic process"/>
    <property type="evidence" value="ECO:0007669"/>
    <property type="project" value="TreeGrafter"/>
</dbReference>
<accession>A0A7J6NNT0</accession>
<dbReference type="InterPro" id="IPR029055">
    <property type="entry name" value="Ntn_hydrolases_N"/>
</dbReference>
<name>A0A7J6NNT0_PEROL</name>
<dbReference type="Pfam" id="PF13537">
    <property type="entry name" value="GATase_7"/>
    <property type="match status" value="1"/>
</dbReference>
<gene>
    <name evidence="5" type="ORF">FOZ60_006522</name>
</gene>
<dbReference type="Gene3D" id="3.60.20.10">
    <property type="entry name" value="Glutamine Phosphoribosylpyrophosphate, subunit 1, domain 1"/>
    <property type="match status" value="1"/>
</dbReference>
<dbReference type="AlphaFoldDB" id="A0A7J6NNT0"/>
<feature type="signal peptide" evidence="3">
    <location>
        <begin position="1"/>
        <end position="18"/>
    </location>
</feature>
<evidence type="ECO:0000256" key="3">
    <source>
        <dbReference type="SAM" id="SignalP"/>
    </source>
</evidence>
<dbReference type="PANTHER" id="PTHR11772:SF2">
    <property type="entry name" value="ASPARAGINE SYNTHETASE [GLUTAMINE-HYDROLYZING]"/>
    <property type="match status" value="1"/>
</dbReference>
<feature type="domain" description="Glutamine amidotransferase type-2" evidence="4">
    <location>
        <begin position="7"/>
        <end position="210"/>
    </location>
</feature>
<evidence type="ECO:0000313" key="6">
    <source>
        <dbReference type="Proteomes" id="UP000541610"/>
    </source>
</evidence>
<protein>
    <recommendedName>
        <fullName evidence="4">Glutamine amidotransferase type-2 domain-containing protein</fullName>
    </recommendedName>
</protein>
<dbReference type="SUPFAM" id="SSF52402">
    <property type="entry name" value="Adenine nucleotide alpha hydrolases-like"/>
    <property type="match status" value="1"/>
</dbReference>
<organism evidence="5 6">
    <name type="scientific">Perkinsus olseni</name>
    <name type="common">Perkinsus atlanticus</name>
    <dbReference type="NCBI Taxonomy" id="32597"/>
    <lineage>
        <taxon>Eukaryota</taxon>
        <taxon>Sar</taxon>
        <taxon>Alveolata</taxon>
        <taxon>Perkinsozoa</taxon>
        <taxon>Perkinsea</taxon>
        <taxon>Perkinsida</taxon>
        <taxon>Perkinsidae</taxon>
        <taxon>Perkinsus</taxon>
    </lineage>
</organism>
<dbReference type="InterPro" id="IPR017932">
    <property type="entry name" value="GATase_2_dom"/>
</dbReference>
<dbReference type="OrthoDB" id="409189at2759"/>
<evidence type="ECO:0000256" key="1">
    <source>
        <dbReference type="ARBA" id="ARBA00022741"/>
    </source>
</evidence>
<reference evidence="5 6" key="1">
    <citation type="submission" date="2020-04" db="EMBL/GenBank/DDBJ databases">
        <title>Perkinsus olseni comparative genomics.</title>
        <authorList>
            <person name="Bogema D.R."/>
        </authorList>
    </citation>
    <scope>NUCLEOTIDE SEQUENCE [LARGE SCALE GENOMIC DNA]</scope>
    <source>
        <strain evidence="5">00978-12</strain>
    </source>
</reference>
<dbReference type="GO" id="GO:0005829">
    <property type="term" value="C:cytosol"/>
    <property type="evidence" value="ECO:0007669"/>
    <property type="project" value="TreeGrafter"/>
</dbReference>
<dbReference type="GO" id="GO:0005524">
    <property type="term" value="F:ATP binding"/>
    <property type="evidence" value="ECO:0007669"/>
    <property type="project" value="UniProtKB-KW"/>
</dbReference>
<dbReference type="PROSITE" id="PS51278">
    <property type="entry name" value="GATASE_TYPE_2"/>
    <property type="match status" value="1"/>
</dbReference>
<evidence type="ECO:0000259" key="4">
    <source>
        <dbReference type="PROSITE" id="PS51278"/>
    </source>
</evidence>
<dbReference type="InterPro" id="IPR014729">
    <property type="entry name" value="Rossmann-like_a/b/a_fold"/>
</dbReference>
<dbReference type="Gene3D" id="3.40.50.620">
    <property type="entry name" value="HUPs"/>
    <property type="match status" value="1"/>
</dbReference>
<keyword evidence="3" id="KW-0732">Signal</keyword>